<dbReference type="PROSITE" id="PS50102">
    <property type="entry name" value="RRM"/>
    <property type="match status" value="1"/>
</dbReference>
<feature type="region of interest" description="Disordered" evidence="6">
    <location>
        <begin position="380"/>
        <end position="415"/>
    </location>
</feature>
<dbReference type="SMART" id="SM00443">
    <property type="entry name" value="G_patch"/>
    <property type="match status" value="1"/>
</dbReference>
<dbReference type="PROSITE" id="PS50174">
    <property type="entry name" value="G_PATCH"/>
    <property type="match status" value="1"/>
</dbReference>
<dbReference type="InterPro" id="IPR035979">
    <property type="entry name" value="RBD_domain_sf"/>
</dbReference>
<dbReference type="InterPro" id="IPR000467">
    <property type="entry name" value="G_patch_dom"/>
</dbReference>
<dbReference type="InterPro" id="IPR000504">
    <property type="entry name" value="RRM_dom"/>
</dbReference>
<feature type="domain" description="RRM" evidence="7">
    <location>
        <begin position="104"/>
        <end position="208"/>
    </location>
</feature>
<evidence type="ECO:0000313" key="10">
    <source>
        <dbReference type="EMBL" id="KJA27254.1"/>
    </source>
</evidence>
<dbReference type="STRING" id="945553.A0A0D2P8F0"/>
<evidence type="ECO:0000256" key="1">
    <source>
        <dbReference type="ARBA" id="ARBA00004123"/>
    </source>
</evidence>
<evidence type="ECO:0000256" key="5">
    <source>
        <dbReference type="PROSITE-ProRule" id="PRU00176"/>
    </source>
</evidence>
<keyword evidence="4" id="KW-0863">Zinc-finger</keyword>
<dbReference type="OrthoDB" id="29523at2759"/>
<feature type="region of interest" description="Disordered" evidence="6">
    <location>
        <begin position="499"/>
        <end position="523"/>
    </location>
</feature>
<reference evidence="11" key="1">
    <citation type="submission" date="2014-04" db="EMBL/GenBank/DDBJ databases">
        <title>Evolutionary Origins and Diversification of the Mycorrhizal Mutualists.</title>
        <authorList>
            <consortium name="DOE Joint Genome Institute"/>
            <consortium name="Mycorrhizal Genomics Consortium"/>
            <person name="Kohler A."/>
            <person name="Kuo A."/>
            <person name="Nagy L.G."/>
            <person name="Floudas D."/>
            <person name="Copeland A."/>
            <person name="Barry K.W."/>
            <person name="Cichocki N."/>
            <person name="Veneault-Fourrey C."/>
            <person name="LaButti K."/>
            <person name="Lindquist E.A."/>
            <person name="Lipzen A."/>
            <person name="Lundell T."/>
            <person name="Morin E."/>
            <person name="Murat C."/>
            <person name="Riley R."/>
            <person name="Ohm R."/>
            <person name="Sun H."/>
            <person name="Tunlid A."/>
            <person name="Henrissat B."/>
            <person name="Grigoriev I.V."/>
            <person name="Hibbett D.S."/>
            <person name="Martin F."/>
        </authorList>
    </citation>
    <scope>NUCLEOTIDE SEQUENCE [LARGE SCALE GENOMIC DNA]</scope>
    <source>
        <strain evidence="11">FD-334 SS-4</strain>
    </source>
</reference>
<feature type="compositionally biased region" description="Polar residues" evidence="6">
    <location>
        <begin position="69"/>
        <end position="79"/>
    </location>
</feature>
<evidence type="ECO:0000256" key="6">
    <source>
        <dbReference type="SAM" id="MobiDB-lite"/>
    </source>
</evidence>
<dbReference type="Proteomes" id="UP000054270">
    <property type="component" value="Unassembled WGS sequence"/>
</dbReference>
<feature type="domain" description="G-patch" evidence="9">
    <location>
        <begin position="641"/>
        <end position="687"/>
    </location>
</feature>
<dbReference type="PROSITE" id="PS50157">
    <property type="entry name" value="ZINC_FINGER_C2H2_2"/>
    <property type="match status" value="1"/>
</dbReference>
<comment type="subcellular location">
    <subcellularLocation>
        <location evidence="1">Nucleus</location>
    </subcellularLocation>
</comment>
<dbReference type="AlphaFoldDB" id="A0A0D2P8F0"/>
<keyword evidence="11" id="KW-1185">Reference proteome</keyword>
<dbReference type="PANTHER" id="PTHR13948">
    <property type="entry name" value="RNA-BINDING PROTEIN"/>
    <property type="match status" value="1"/>
</dbReference>
<accession>A0A0D2P8F0</accession>
<keyword evidence="3" id="KW-0539">Nucleus</keyword>
<feature type="region of interest" description="Disordered" evidence="6">
    <location>
        <begin position="20"/>
        <end position="98"/>
    </location>
</feature>
<dbReference type="Gene3D" id="3.30.70.330">
    <property type="match status" value="2"/>
</dbReference>
<keyword evidence="2 5" id="KW-0694">RNA-binding</keyword>
<evidence type="ECO:0000256" key="2">
    <source>
        <dbReference type="ARBA" id="ARBA00022884"/>
    </source>
</evidence>
<feature type="compositionally biased region" description="Polar residues" evidence="6">
    <location>
        <begin position="503"/>
        <end position="519"/>
    </location>
</feature>
<organism evidence="10 11">
    <name type="scientific">Hypholoma sublateritium (strain FD-334 SS-4)</name>
    <dbReference type="NCBI Taxonomy" id="945553"/>
    <lineage>
        <taxon>Eukaryota</taxon>
        <taxon>Fungi</taxon>
        <taxon>Dikarya</taxon>
        <taxon>Basidiomycota</taxon>
        <taxon>Agaricomycotina</taxon>
        <taxon>Agaricomycetes</taxon>
        <taxon>Agaricomycetidae</taxon>
        <taxon>Agaricales</taxon>
        <taxon>Agaricineae</taxon>
        <taxon>Strophariaceae</taxon>
        <taxon>Hypholoma</taxon>
    </lineage>
</organism>
<evidence type="ECO:0000259" key="9">
    <source>
        <dbReference type="PROSITE" id="PS50174"/>
    </source>
</evidence>
<feature type="domain" description="C2H2-type" evidence="8">
    <location>
        <begin position="534"/>
        <end position="564"/>
    </location>
</feature>
<dbReference type="GO" id="GO:0008270">
    <property type="term" value="F:zinc ion binding"/>
    <property type="evidence" value="ECO:0007669"/>
    <property type="project" value="UniProtKB-KW"/>
</dbReference>
<dbReference type="SMART" id="SM00360">
    <property type="entry name" value="RRM"/>
    <property type="match status" value="1"/>
</dbReference>
<keyword evidence="4" id="KW-0479">Metal-binding</keyword>
<dbReference type="Pfam" id="PF01585">
    <property type="entry name" value="G-patch"/>
    <property type="match status" value="1"/>
</dbReference>
<dbReference type="Pfam" id="PF00076">
    <property type="entry name" value="RRM_1"/>
    <property type="match status" value="1"/>
</dbReference>
<evidence type="ECO:0000259" key="7">
    <source>
        <dbReference type="PROSITE" id="PS50102"/>
    </source>
</evidence>
<dbReference type="InterPro" id="IPR012677">
    <property type="entry name" value="Nucleotide-bd_a/b_plait_sf"/>
</dbReference>
<proteinExistence type="predicted"/>
<feature type="compositionally biased region" description="Basic and acidic residues" evidence="6">
    <location>
        <begin position="27"/>
        <end position="42"/>
    </location>
</feature>
<dbReference type="SUPFAM" id="SSF54928">
    <property type="entry name" value="RNA-binding domain, RBD"/>
    <property type="match status" value="2"/>
</dbReference>
<dbReference type="GO" id="GO:0003723">
    <property type="term" value="F:RNA binding"/>
    <property type="evidence" value="ECO:0007669"/>
    <property type="project" value="UniProtKB-UniRule"/>
</dbReference>
<dbReference type="InterPro" id="IPR013087">
    <property type="entry name" value="Znf_C2H2_type"/>
</dbReference>
<dbReference type="EMBL" id="KN817525">
    <property type="protein sequence ID" value="KJA27254.1"/>
    <property type="molecule type" value="Genomic_DNA"/>
</dbReference>
<name>A0A0D2P8F0_HYPSF</name>
<dbReference type="PANTHER" id="PTHR13948:SF3">
    <property type="entry name" value="FI21118P1"/>
    <property type="match status" value="1"/>
</dbReference>
<protein>
    <recommendedName>
        <fullName evidence="12">G-patch domain-containing protein</fullName>
    </recommendedName>
</protein>
<evidence type="ECO:0000259" key="8">
    <source>
        <dbReference type="PROSITE" id="PS50157"/>
    </source>
</evidence>
<gene>
    <name evidence="10" type="ORF">HYPSUDRAFT_212885</name>
</gene>
<evidence type="ECO:0000256" key="4">
    <source>
        <dbReference type="PROSITE-ProRule" id="PRU00042"/>
    </source>
</evidence>
<evidence type="ECO:0000313" key="11">
    <source>
        <dbReference type="Proteomes" id="UP000054270"/>
    </source>
</evidence>
<dbReference type="OMA" id="AHPYSFQ"/>
<dbReference type="GO" id="GO:0000398">
    <property type="term" value="P:mRNA splicing, via spliceosome"/>
    <property type="evidence" value="ECO:0007669"/>
    <property type="project" value="TreeGrafter"/>
</dbReference>
<sequence>MAYNREWDKGKDSWDEAAAYSWSAQDPRSHIREREEDSYADGKRRKFNNGGHNAGHSYEENSYNSSYNRQQQYDWTQDPSQDDRSRGGAGGFAKKRLVPSEPSPHVIFLGLDPDFTEADLQAYLVSNGCSVETVTIIRERSSGSSKGFGFAQFTTVEHARAFVDPLFPFIQMPPPASHGASATATFYKALETGIPHNGRRVKIDYSQSAMPHDKGRITRGNMNDGTRDIGNTQSPLLLFRGLDPLSGPQAIYQAMLSSSGSGKEGAKGMRRIILIKDKVTMASFGFAFVEFVDVPSASTVLAATMSPTLHPSGFRISDRPVAASFAHPYSFQPVTDFLSRDESCLVSTLSLGGTEGTWVRYWDESSTVAVLEFKVEEPVQPAAHAKDKKDKKKAKHESDVHVKPGPSAPSVLPLTDKPVTLSFSKGPIKMNTGSIKTVGLSLDDNAEETSEDAGSEPHKPIAVKKVAPLIASKKTVSNINKWNQVQEELSQDVAGPSVEISHQDTTASATSGSKTNAKTSDPDAEFEFSDVTTLMCLLCARQFKSLDVLKRHNKESDLHKKNYKDSNLREVAKQKVVSRKAGTAADQPRYRDRASERRTLFNQPDMPLPEKDVPMKKRQVEAVPLAITAPQIPPTEPGKDETNVGNKLLKIMGWKEGTGLGSEADGRVNPIETSVYAPGVGLGASKGKDLGKYAEGFTSYVHMAQDSARERYGS</sequence>
<evidence type="ECO:0008006" key="12">
    <source>
        <dbReference type="Google" id="ProtNLM"/>
    </source>
</evidence>
<evidence type="ECO:0000256" key="3">
    <source>
        <dbReference type="ARBA" id="ARBA00023242"/>
    </source>
</evidence>
<dbReference type="GO" id="GO:0005634">
    <property type="term" value="C:nucleus"/>
    <property type="evidence" value="ECO:0007669"/>
    <property type="project" value="UniProtKB-SubCell"/>
</dbReference>
<keyword evidence="4" id="KW-0862">Zinc</keyword>